<comment type="subcellular location">
    <subcellularLocation>
        <location evidence="1">Membrane</location>
        <topology evidence="1">Multi-pass membrane protein</topology>
    </subcellularLocation>
</comment>
<feature type="transmembrane region" description="Helical" evidence="5">
    <location>
        <begin position="196"/>
        <end position="214"/>
    </location>
</feature>
<evidence type="ECO:0000256" key="5">
    <source>
        <dbReference type="SAM" id="Phobius"/>
    </source>
</evidence>
<organism evidence="7 9">
    <name type="scientific">Marinomonas primoryensis</name>
    <dbReference type="NCBI Taxonomy" id="178399"/>
    <lineage>
        <taxon>Bacteria</taxon>
        <taxon>Pseudomonadati</taxon>
        <taxon>Pseudomonadota</taxon>
        <taxon>Gammaproteobacteria</taxon>
        <taxon>Oceanospirillales</taxon>
        <taxon>Oceanospirillaceae</taxon>
        <taxon>Marinomonas</taxon>
    </lineage>
</organism>
<evidence type="ECO:0000313" key="7">
    <source>
        <dbReference type="EMBL" id="AWY01049.1"/>
    </source>
</evidence>
<dbReference type="GO" id="GO:0016020">
    <property type="term" value="C:membrane"/>
    <property type="evidence" value="ECO:0007669"/>
    <property type="project" value="UniProtKB-SubCell"/>
</dbReference>
<feature type="transmembrane region" description="Helical" evidence="5">
    <location>
        <begin position="74"/>
        <end position="95"/>
    </location>
</feature>
<feature type="transmembrane region" description="Helical" evidence="5">
    <location>
        <begin position="44"/>
        <end position="62"/>
    </location>
</feature>
<evidence type="ECO:0000256" key="1">
    <source>
        <dbReference type="ARBA" id="ARBA00004141"/>
    </source>
</evidence>
<keyword evidence="3 5" id="KW-1133">Transmembrane helix</keyword>
<accession>A0A2Z4PV99</accession>
<sequence>MISTFSSFANLFKRRLPEQQPTWLILLGILSVTVYAFSRTGFPDIARIGSTLAILTGLWGLFKYGKIVNSHILLRFIWIAVIIQLTSWGLSQYVTPEWAEDIPKLDKLTRWFVFIPLAWWVAQRQSAIWLVWGAAALGILVSPWTTGGGFNEIIQGINGSRIDFGIRNAQHTALYFGTILIALCCFTKPLYEKNKYLLIPIGLLIVYCSLVIYINESRQAWLALLVTLLSTTTYLTIKSVKKASPKKQILSITLFILGLIALSTLLLNNDKVVSRVMVEKEAIMAVASLNFDDVPYSSFGIRLHSWVAATDFIKEKPLLGWGSNGRGLVMEHTTWLPNSIGDFGHLHNSYMEILVNYGIVGLIFYFSIWIIIGKMLFKQIREGNIKKEIGYLFATIMCFWGVMNCFESFMNFWTGVFYFNIFMAGILSKIWRASHQLNIKNHLQPN</sequence>
<feature type="transmembrane region" description="Helical" evidence="5">
    <location>
        <begin position="129"/>
        <end position="146"/>
    </location>
</feature>
<proteinExistence type="predicted"/>
<feature type="transmembrane region" description="Helical" evidence="5">
    <location>
        <begin position="173"/>
        <end position="191"/>
    </location>
</feature>
<feature type="transmembrane region" description="Helical" evidence="5">
    <location>
        <begin position="354"/>
        <end position="377"/>
    </location>
</feature>
<evidence type="ECO:0000313" key="9">
    <source>
        <dbReference type="Proteomes" id="UP000249898"/>
    </source>
</evidence>
<evidence type="ECO:0000259" key="6">
    <source>
        <dbReference type="Pfam" id="PF04932"/>
    </source>
</evidence>
<keyword evidence="4 5" id="KW-0472">Membrane</keyword>
<dbReference type="InterPro" id="IPR051533">
    <property type="entry name" value="WaaL-like"/>
</dbReference>
<feature type="transmembrane region" description="Helical" evidence="5">
    <location>
        <begin position="249"/>
        <end position="267"/>
    </location>
</feature>
<dbReference type="InterPro" id="IPR007016">
    <property type="entry name" value="O-antigen_ligase-rel_domated"/>
</dbReference>
<dbReference type="EMBL" id="CP016181">
    <property type="protein sequence ID" value="AWY02104.1"/>
    <property type="molecule type" value="Genomic_DNA"/>
</dbReference>
<feature type="transmembrane region" description="Helical" evidence="5">
    <location>
        <begin position="412"/>
        <end position="431"/>
    </location>
</feature>
<evidence type="ECO:0000256" key="3">
    <source>
        <dbReference type="ARBA" id="ARBA00022989"/>
    </source>
</evidence>
<evidence type="ECO:0000256" key="2">
    <source>
        <dbReference type="ARBA" id="ARBA00022692"/>
    </source>
</evidence>
<dbReference type="PANTHER" id="PTHR37422">
    <property type="entry name" value="TEICHURONIC ACID BIOSYNTHESIS PROTEIN TUAE"/>
    <property type="match status" value="1"/>
</dbReference>
<evidence type="ECO:0000256" key="4">
    <source>
        <dbReference type="ARBA" id="ARBA00023136"/>
    </source>
</evidence>
<reference evidence="7 9" key="1">
    <citation type="submission" date="2016-06" db="EMBL/GenBank/DDBJ databases">
        <title>The sequenced genome of the ice-adhering bacterium Marinomonas primoryensis, from Antarctica.</title>
        <authorList>
            <person name="Graham L."/>
            <person name="Vance T.D.R."/>
            <person name="Davies P.L."/>
        </authorList>
    </citation>
    <scope>NUCLEOTIDE SEQUENCE [LARGE SCALE GENOMIC DNA]</scope>
    <source>
        <strain evidence="7 9">AceL</strain>
    </source>
</reference>
<dbReference type="PANTHER" id="PTHR37422:SF13">
    <property type="entry name" value="LIPOPOLYSACCHARIDE BIOSYNTHESIS PROTEIN PA4999-RELATED"/>
    <property type="match status" value="1"/>
</dbReference>
<dbReference type="Proteomes" id="UP000249898">
    <property type="component" value="Chromosome"/>
</dbReference>
<dbReference type="Pfam" id="PF04932">
    <property type="entry name" value="Wzy_C"/>
    <property type="match status" value="1"/>
</dbReference>
<dbReference type="AlphaFoldDB" id="A0A2Z4PV99"/>
<feature type="transmembrane region" description="Helical" evidence="5">
    <location>
        <begin position="220"/>
        <end position="237"/>
    </location>
</feature>
<feature type="domain" description="O-antigen ligase-related" evidence="6">
    <location>
        <begin position="204"/>
        <end position="366"/>
    </location>
</feature>
<evidence type="ECO:0000313" key="8">
    <source>
        <dbReference type="EMBL" id="AWY02104.1"/>
    </source>
</evidence>
<dbReference type="EMBL" id="CP016181">
    <property type="protein sequence ID" value="AWY01049.1"/>
    <property type="molecule type" value="Genomic_DNA"/>
</dbReference>
<gene>
    <name evidence="7" type="ORF">A8139_14470</name>
    <name evidence="8" type="ORF">A8139_20815</name>
</gene>
<keyword evidence="2 5" id="KW-0812">Transmembrane</keyword>
<name>A0A2Z4PV99_9GAMM</name>
<protein>
    <recommendedName>
        <fullName evidence="6">O-antigen ligase-related domain-containing protein</fullName>
    </recommendedName>
</protein>
<feature type="transmembrane region" description="Helical" evidence="5">
    <location>
        <begin position="21"/>
        <end position="38"/>
    </location>
</feature>
<dbReference type="RefSeq" id="WP_162690170.1">
    <property type="nucleotide sequence ID" value="NZ_CP016181.1"/>
</dbReference>